<dbReference type="PROSITE" id="PS50158">
    <property type="entry name" value="ZF_CCHC"/>
    <property type="match status" value="1"/>
</dbReference>
<dbReference type="InterPro" id="IPR025836">
    <property type="entry name" value="Zn_knuckle_CX2CX4HX4C"/>
</dbReference>
<dbReference type="AlphaFoldDB" id="A0AAV8TVF1"/>
<sequence>MESALGKLTIQEKEEAEFEIPVEDFQREEINYELCLLGKLSINGRQGSGEDQADVDFLYTYIWAQFYGLPLGSASEALAKSIGNLMGTYLEYDSANRRSSWNSFMRVRVRINVEESLMRKKIIRKQGAAPMEISFSYEQLPLICYLCGIIGHSETSCPKLFEQSEQELGWEWPEEIYAEVQARTVRRMEQWRRDPGSEISADFTPQNLDASYSQSGGKNPHRIGNRFSFYPKKITFKPNVGAPSNVGHQSAEENGWRLATLGDDSVFSQLLQHTSIPSTPSASTYRQLVMLWSLWYHRNL</sequence>
<dbReference type="InterPro" id="IPR001878">
    <property type="entry name" value="Znf_CCHC"/>
</dbReference>
<dbReference type="GO" id="GO:0003676">
    <property type="term" value="F:nucleic acid binding"/>
    <property type="evidence" value="ECO:0007669"/>
    <property type="project" value="InterPro"/>
</dbReference>
<reference evidence="3 4" key="1">
    <citation type="submission" date="2021-09" db="EMBL/GenBank/DDBJ databases">
        <title>Genomic insights and catalytic innovation underlie evolution of tropane alkaloids biosynthesis.</title>
        <authorList>
            <person name="Wang Y.-J."/>
            <person name="Tian T."/>
            <person name="Huang J.-P."/>
            <person name="Huang S.-X."/>
        </authorList>
    </citation>
    <scope>NUCLEOTIDE SEQUENCE [LARGE SCALE GENOMIC DNA]</scope>
    <source>
        <strain evidence="3">KIB-2018</strain>
        <tissue evidence="3">Leaf</tissue>
    </source>
</reference>
<evidence type="ECO:0000259" key="2">
    <source>
        <dbReference type="PROSITE" id="PS50158"/>
    </source>
</evidence>
<name>A0AAV8TVF1_9ROSI</name>
<dbReference type="Proteomes" id="UP001159364">
    <property type="component" value="Linkage Group LG03"/>
</dbReference>
<dbReference type="EMBL" id="JAIWQS010000003">
    <property type="protein sequence ID" value="KAJ8770967.1"/>
    <property type="molecule type" value="Genomic_DNA"/>
</dbReference>
<evidence type="ECO:0000313" key="3">
    <source>
        <dbReference type="EMBL" id="KAJ8770967.1"/>
    </source>
</evidence>
<feature type="domain" description="CCHC-type" evidence="2">
    <location>
        <begin position="144"/>
        <end position="159"/>
    </location>
</feature>
<proteinExistence type="predicted"/>
<organism evidence="3 4">
    <name type="scientific">Erythroxylum novogranatense</name>
    <dbReference type="NCBI Taxonomy" id="1862640"/>
    <lineage>
        <taxon>Eukaryota</taxon>
        <taxon>Viridiplantae</taxon>
        <taxon>Streptophyta</taxon>
        <taxon>Embryophyta</taxon>
        <taxon>Tracheophyta</taxon>
        <taxon>Spermatophyta</taxon>
        <taxon>Magnoliopsida</taxon>
        <taxon>eudicotyledons</taxon>
        <taxon>Gunneridae</taxon>
        <taxon>Pentapetalae</taxon>
        <taxon>rosids</taxon>
        <taxon>fabids</taxon>
        <taxon>Malpighiales</taxon>
        <taxon>Erythroxylaceae</taxon>
        <taxon>Erythroxylum</taxon>
    </lineage>
</organism>
<keyword evidence="1" id="KW-0862">Zinc</keyword>
<evidence type="ECO:0000256" key="1">
    <source>
        <dbReference type="PROSITE-ProRule" id="PRU00047"/>
    </source>
</evidence>
<gene>
    <name evidence="3" type="ORF">K2173_022868</name>
</gene>
<accession>A0AAV8TVF1</accession>
<evidence type="ECO:0000313" key="4">
    <source>
        <dbReference type="Proteomes" id="UP001159364"/>
    </source>
</evidence>
<keyword evidence="1" id="KW-0863">Zinc-finger</keyword>
<keyword evidence="1" id="KW-0479">Metal-binding</keyword>
<protein>
    <recommendedName>
        <fullName evidence="2">CCHC-type domain-containing protein</fullName>
    </recommendedName>
</protein>
<dbReference type="PANTHER" id="PTHR31286">
    <property type="entry name" value="GLYCINE-RICH CELL WALL STRUCTURAL PROTEIN 1.8-LIKE"/>
    <property type="match status" value="1"/>
</dbReference>
<comment type="caution">
    <text evidence="3">The sequence shown here is derived from an EMBL/GenBank/DDBJ whole genome shotgun (WGS) entry which is preliminary data.</text>
</comment>
<dbReference type="PANTHER" id="PTHR31286:SF153">
    <property type="entry name" value="DUF4283 DOMAIN PROTEIN"/>
    <property type="match status" value="1"/>
</dbReference>
<dbReference type="GO" id="GO:0008270">
    <property type="term" value="F:zinc ion binding"/>
    <property type="evidence" value="ECO:0007669"/>
    <property type="project" value="UniProtKB-KW"/>
</dbReference>
<dbReference type="Pfam" id="PF14392">
    <property type="entry name" value="zf-CCHC_4"/>
    <property type="match status" value="1"/>
</dbReference>
<dbReference type="InterPro" id="IPR040256">
    <property type="entry name" value="At4g02000-like"/>
</dbReference>
<keyword evidence="4" id="KW-1185">Reference proteome</keyword>